<dbReference type="NCBIfam" id="TIGR00254">
    <property type="entry name" value="GGDEF"/>
    <property type="match status" value="1"/>
</dbReference>
<dbReference type="InterPro" id="IPR001633">
    <property type="entry name" value="EAL_dom"/>
</dbReference>
<dbReference type="Pfam" id="PF00990">
    <property type="entry name" value="GGDEF"/>
    <property type="match status" value="1"/>
</dbReference>
<evidence type="ECO:0000256" key="1">
    <source>
        <dbReference type="ARBA" id="ARBA00012282"/>
    </source>
</evidence>
<feature type="domain" description="EAL" evidence="3">
    <location>
        <begin position="293"/>
        <end position="547"/>
    </location>
</feature>
<gene>
    <name evidence="5" type="ORF">G3435_10350</name>
</gene>
<dbReference type="EMBL" id="JAAHBV010000208">
    <property type="protein sequence ID" value="NER60278.1"/>
    <property type="molecule type" value="Genomic_DNA"/>
</dbReference>
<keyword evidence="2" id="KW-0973">c-di-GMP</keyword>
<dbReference type="SMART" id="SM00267">
    <property type="entry name" value="GGDEF"/>
    <property type="match status" value="1"/>
</dbReference>
<comment type="caution">
    <text evidence="5">The sequence shown here is derived from an EMBL/GenBank/DDBJ whole genome shotgun (WGS) entry which is preliminary data.</text>
</comment>
<evidence type="ECO:0000259" key="3">
    <source>
        <dbReference type="PROSITE" id="PS50883"/>
    </source>
</evidence>
<dbReference type="GO" id="GO:0071111">
    <property type="term" value="F:cyclic-guanylate-specific phosphodiesterase activity"/>
    <property type="evidence" value="ECO:0007669"/>
    <property type="project" value="UniProtKB-EC"/>
</dbReference>
<dbReference type="Proteomes" id="UP000480410">
    <property type="component" value="Unassembled WGS sequence"/>
</dbReference>
<evidence type="ECO:0000313" key="5">
    <source>
        <dbReference type="EMBL" id="NER60278.1"/>
    </source>
</evidence>
<dbReference type="FunFam" id="3.20.20.450:FF:000001">
    <property type="entry name" value="Cyclic di-GMP phosphodiesterase yahA"/>
    <property type="match status" value="1"/>
</dbReference>
<proteinExistence type="predicted"/>
<dbReference type="PROSITE" id="PS50887">
    <property type="entry name" value="GGDEF"/>
    <property type="match status" value="1"/>
</dbReference>
<dbReference type="Pfam" id="PF00563">
    <property type="entry name" value="EAL"/>
    <property type="match status" value="1"/>
</dbReference>
<sequence>MSTLVEPLRLLLLAEGPQWAAALGECLPLLANGAVLVTAPSWESVDSLFARDRNALVLATPDRQPAPGRCDLPMVLLLEQEPLQAPPGVSDWLVREQLSADVLRRCLRHVRERGVLEATLQRLAEQDPLTGIANRQGFQTLLAARLAENEGRGVALGHLDLDNFRYANDALGHQAGDRLILQVVGRLKSQLEAGDQVARLGSDEFALLIDTRREPQRAEWMAERITEALAEPYWVDGESLLLGCSLGVAHARAQAGADPLMWHAHIAMQQAKSTQGCTFHVFNERINRNARSLADLESELRRALRRDELELHYQPRLDLADGRIVGLEALVRWRHGERGLLPPSEFVPLAEQSGLIVPLGYWVISRALRDMQALREQGLAPLHMAVNLSFRQFQDSQLLATLGRLIVERGVDARWLEFELTETAVMRRNDLVKQTMDALGRLGVRFSLDDFGTGFSSFVHLNSLPIALLKVDRSFVGGMEQREENRKLVHAMINLAHNLNLEVVAEGVETPEQLALLRSFGCDQVQGYLISRPLPIEQLVEYLVRGAGQGAVAL</sequence>
<dbReference type="AlphaFoldDB" id="A0A6M0CRV3"/>
<dbReference type="EC" id="3.1.4.52" evidence="1"/>
<dbReference type="InterPro" id="IPR029787">
    <property type="entry name" value="Nucleotide_cyclase"/>
</dbReference>
<dbReference type="Gene3D" id="3.30.70.270">
    <property type="match status" value="1"/>
</dbReference>
<dbReference type="PROSITE" id="PS50883">
    <property type="entry name" value="EAL"/>
    <property type="match status" value="1"/>
</dbReference>
<reference evidence="5 6" key="1">
    <citation type="submission" date="2020-02" db="EMBL/GenBank/DDBJ databases">
        <title>Broccoli isolated Pseudomonas sp.</title>
        <authorList>
            <person name="Fujikawa T."/>
            <person name="Sawada H."/>
        </authorList>
    </citation>
    <scope>NUCLEOTIDE SEQUENCE [LARGE SCALE GENOMIC DNA]</scope>
    <source>
        <strain evidence="5 6">MAFF212428</strain>
    </source>
</reference>
<accession>A0A6M0CRV3</accession>
<evidence type="ECO:0000256" key="2">
    <source>
        <dbReference type="ARBA" id="ARBA00022636"/>
    </source>
</evidence>
<dbReference type="CDD" id="cd01949">
    <property type="entry name" value="GGDEF"/>
    <property type="match status" value="1"/>
</dbReference>
<dbReference type="SMART" id="SM00052">
    <property type="entry name" value="EAL"/>
    <property type="match status" value="1"/>
</dbReference>
<protein>
    <recommendedName>
        <fullName evidence="1">cyclic-guanylate-specific phosphodiesterase</fullName>
        <ecNumber evidence="1">3.1.4.52</ecNumber>
    </recommendedName>
</protein>
<evidence type="ECO:0000313" key="6">
    <source>
        <dbReference type="Proteomes" id="UP000480410"/>
    </source>
</evidence>
<organism evidence="5 6">
    <name type="scientific">Pseudomonas brassicae</name>
    <dbReference type="NCBI Taxonomy" id="2708063"/>
    <lineage>
        <taxon>Bacteria</taxon>
        <taxon>Pseudomonadati</taxon>
        <taxon>Pseudomonadota</taxon>
        <taxon>Gammaproteobacteria</taxon>
        <taxon>Pseudomonadales</taxon>
        <taxon>Pseudomonadaceae</taxon>
        <taxon>Pseudomonas</taxon>
    </lineage>
</organism>
<dbReference type="PANTHER" id="PTHR33121">
    <property type="entry name" value="CYCLIC DI-GMP PHOSPHODIESTERASE PDEF"/>
    <property type="match status" value="1"/>
</dbReference>
<name>A0A6M0CRV3_9PSED</name>
<dbReference type="SUPFAM" id="SSF141868">
    <property type="entry name" value="EAL domain-like"/>
    <property type="match status" value="1"/>
</dbReference>
<dbReference type="InterPro" id="IPR043128">
    <property type="entry name" value="Rev_trsase/Diguanyl_cyclase"/>
</dbReference>
<dbReference type="InterPro" id="IPR000160">
    <property type="entry name" value="GGDEF_dom"/>
</dbReference>
<feature type="domain" description="GGDEF" evidence="4">
    <location>
        <begin position="152"/>
        <end position="284"/>
    </location>
</feature>
<dbReference type="InterPro" id="IPR035919">
    <property type="entry name" value="EAL_sf"/>
</dbReference>
<dbReference type="Gene3D" id="3.20.20.450">
    <property type="entry name" value="EAL domain"/>
    <property type="match status" value="1"/>
</dbReference>
<dbReference type="SUPFAM" id="SSF55073">
    <property type="entry name" value="Nucleotide cyclase"/>
    <property type="match status" value="1"/>
</dbReference>
<evidence type="ECO:0000259" key="4">
    <source>
        <dbReference type="PROSITE" id="PS50887"/>
    </source>
</evidence>
<dbReference type="CDD" id="cd01948">
    <property type="entry name" value="EAL"/>
    <property type="match status" value="1"/>
</dbReference>
<dbReference type="PANTHER" id="PTHR33121:SF70">
    <property type="entry name" value="SIGNALING PROTEIN YKOW"/>
    <property type="match status" value="1"/>
</dbReference>
<dbReference type="InterPro" id="IPR050706">
    <property type="entry name" value="Cyclic-di-GMP_PDE-like"/>
</dbReference>